<reference evidence="10" key="1">
    <citation type="submission" date="2016-03" db="EMBL/GenBank/DDBJ databases">
        <title>Mitogenome of Mytilus trossulus (Mytilidae, Bivalvia) larvae isolated from a herbarium specimen.</title>
        <authorList>
            <person name="Hughey J.R."/>
            <person name="Boo G.H."/>
            <person name="Boo S.M."/>
        </authorList>
    </citation>
    <scope>NUCLEOTIDE SEQUENCE</scope>
    <source>
        <strain evidence="10">Specimen #1</strain>
    </source>
</reference>
<keyword evidence="4 7" id="KW-0812">Transmembrane</keyword>
<dbReference type="InterPro" id="IPR018086">
    <property type="entry name" value="NADH_UbQ_OxRdtase_su1_CS"/>
</dbReference>
<evidence type="ECO:0000256" key="9">
    <source>
        <dbReference type="SAM" id="Phobius"/>
    </source>
</evidence>
<feature type="transmembrane region" description="Helical" evidence="9">
    <location>
        <begin position="125"/>
        <end position="148"/>
    </location>
</feature>
<gene>
    <name evidence="10" type="primary">nad1</name>
</gene>
<evidence type="ECO:0000256" key="4">
    <source>
        <dbReference type="ARBA" id="ARBA00022692"/>
    </source>
</evidence>
<keyword evidence="5 9" id="KW-1133">Transmembrane helix</keyword>
<evidence type="ECO:0000256" key="2">
    <source>
        <dbReference type="ARBA" id="ARBA00010535"/>
    </source>
</evidence>
<protein>
    <recommendedName>
        <fullName evidence="3 8">NADH-ubiquinone oxidoreductase chain 1</fullName>
        <ecNumber evidence="8">7.1.1.2</ecNumber>
    </recommendedName>
</protein>
<dbReference type="AlphaFoldDB" id="A0A173FZM2"/>
<feature type="transmembrane region" description="Helical" evidence="9">
    <location>
        <begin position="154"/>
        <end position="178"/>
    </location>
</feature>
<proteinExistence type="inferred from homology"/>
<evidence type="ECO:0000313" key="10">
    <source>
        <dbReference type="EMBL" id="ANH09335.1"/>
    </source>
</evidence>
<evidence type="ECO:0000256" key="7">
    <source>
        <dbReference type="RuleBase" id="RU000471"/>
    </source>
</evidence>
<geneLocation type="mitochondrion" evidence="10"/>
<evidence type="ECO:0000256" key="3">
    <source>
        <dbReference type="ARBA" id="ARBA00021009"/>
    </source>
</evidence>
<keyword evidence="6 9" id="KW-0472">Membrane</keyword>
<evidence type="ECO:0000256" key="1">
    <source>
        <dbReference type="ARBA" id="ARBA00004141"/>
    </source>
</evidence>
<feature type="transmembrane region" description="Helical" evidence="9">
    <location>
        <begin position="307"/>
        <end position="326"/>
    </location>
</feature>
<dbReference type="EMBL" id="KU925349">
    <property type="protein sequence ID" value="ANH09335.1"/>
    <property type="molecule type" value="Genomic_DNA"/>
</dbReference>
<feature type="transmembrane region" description="Helical" evidence="9">
    <location>
        <begin position="199"/>
        <end position="219"/>
    </location>
</feature>
<feature type="transmembrane region" description="Helical" evidence="9">
    <location>
        <begin position="20"/>
        <end position="37"/>
    </location>
</feature>
<dbReference type="EC" id="7.1.1.2" evidence="8"/>
<sequence>MNHSAKASLTMSNVECLFKVFSKGGVIFGTYILLSPYQVLADSFTPLDPAKVVLVDWVAVIVSIIPFVGVLLAVGFYTLLERKILAIIMIRKGPSKVSYMGILQPFSDAGKLLCKEFIVPTRANVGPFILAPALMLAISLLGWLLYPYKSAEVFYVFGVILFMVITSVSVYGVMMSGWASNSKYSLLGAVRAMAQSISYEIPMGFIFFCVVLCSGVFMFQEISVFQQSLFFFFLPLCVVMLVWMLCMLAETNRAPFDFVEGESELVSGYNVEYSGGGFAVMFIAEYSSILLSSVMSAAMFFGGNEALVGFFMMVFAIFFVVVRASLPRLRYDKLMNLCWTVLLCVMLTASVCVVVLVGVYVS</sequence>
<dbReference type="InterPro" id="IPR001694">
    <property type="entry name" value="NADH_UbQ_OxRdtase_su1/FPO"/>
</dbReference>
<dbReference type="GO" id="GO:0005743">
    <property type="term" value="C:mitochondrial inner membrane"/>
    <property type="evidence" value="ECO:0007669"/>
    <property type="project" value="UniProtKB-SubCell"/>
</dbReference>
<accession>A0A173FZM2</accession>
<organism evidence="10">
    <name type="scientific">Mytilus trossulus</name>
    <name type="common">Blue mussel</name>
    <dbReference type="NCBI Taxonomy" id="6551"/>
    <lineage>
        <taxon>Eukaryota</taxon>
        <taxon>Metazoa</taxon>
        <taxon>Spiralia</taxon>
        <taxon>Lophotrochozoa</taxon>
        <taxon>Mollusca</taxon>
        <taxon>Bivalvia</taxon>
        <taxon>Autobranchia</taxon>
        <taxon>Pteriomorphia</taxon>
        <taxon>Mytilida</taxon>
        <taxon>Mytiloidea</taxon>
        <taxon>Mytilidae</taxon>
        <taxon>Mytilinae</taxon>
        <taxon>Mytilus</taxon>
    </lineage>
</organism>
<feature type="transmembrane region" description="Helical" evidence="9">
    <location>
        <begin position="225"/>
        <end position="246"/>
    </location>
</feature>
<dbReference type="GO" id="GO:0009060">
    <property type="term" value="P:aerobic respiration"/>
    <property type="evidence" value="ECO:0007669"/>
    <property type="project" value="TreeGrafter"/>
</dbReference>
<comment type="subcellular location">
    <subcellularLocation>
        <location evidence="1">Membrane</location>
        <topology evidence="1">Multi-pass membrane protein</topology>
    </subcellularLocation>
    <subcellularLocation>
        <location evidence="7">Mitochondrion inner membrane</location>
        <topology evidence="7">Multi-pass membrane protein</topology>
    </subcellularLocation>
</comment>
<dbReference type="PANTHER" id="PTHR11432">
    <property type="entry name" value="NADH DEHYDROGENASE SUBUNIT 1"/>
    <property type="match status" value="1"/>
</dbReference>
<comment type="similarity">
    <text evidence="2 7">Belongs to the complex I subunit 1 family.</text>
</comment>
<keyword evidence="8" id="KW-0830">Ubiquinone</keyword>
<feature type="transmembrane region" description="Helical" evidence="9">
    <location>
        <begin position="338"/>
        <end position="361"/>
    </location>
</feature>
<evidence type="ECO:0000256" key="8">
    <source>
        <dbReference type="RuleBase" id="RU000473"/>
    </source>
</evidence>
<feature type="transmembrane region" description="Helical" evidence="9">
    <location>
        <begin position="278"/>
        <end position="301"/>
    </location>
</feature>
<keyword evidence="7" id="KW-0520">NAD</keyword>
<name>A0A173FZM2_MYTTR</name>
<dbReference type="HAMAP" id="MF_01350">
    <property type="entry name" value="NDH1_NuoH"/>
    <property type="match status" value="1"/>
</dbReference>
<dbReference type="GO" id="GO:0003954">
    <property type="term" value="F:NADH dehydrogenase activity"/>
    <property type="evidence" value="ECO:0007669"/>
    <property type="project" value="TreeGrafter"/>
</dbReference>
<comment type="catalytic activity">
    <reaction evidence="8">
        <text>a ubiquinone + NADH + 5 H(+)(in) = a ubiquinol + NAD(+) + 4 H(+)(out)</text>
        <dbReference type="Rhea" id="RHEA:29091"/>
        <dbReference type="Rhea" id="RHEA-COMP:9565"/>
        <dbReference type="Rhea" id="RHEA-COMP:9566"/>
        <dbReference type="ChEBI" id="CHEBI:15378"/>
        <dbReference type="ChEBI" id="CHEBI:16389"/>
        <dbReference type="ChEBI" id="CHEBI:17976"/>
        <dbReference type="ChEBI" id="CHEBI:57540"/>
        <dbReference type="ChEBI" id="CHEBI:57945"/>
        <dbReference type="EC" id="7.1.1.2"/>
    </reaction>
</comment>
<dbReference type="PANTHER" id="PTHR11432:SF3">
    <property type="entry name" value="NADH-UBIQUINONE OXIDOREDUCTASE CHAIN 1"/>
    <property type="match status" value="1"/>
</dbReference>
<evidence type="ECO:0000256" key="5">
    <source>
        <dbReference type="ARBA" id="ARBA00022989"/>
    </source>
</evidence>
<dbReference type="GO" id="GO:0008137">
    <property type="term" value="F:NADH dehydrogenase (ubiquinone) activity"/>
    <property type="evidence" value="ECO:0007669"/>
    <property type="project" value="UniProtKB-EC"/>
</dbReference>
<evidence type="ECO:0000256" key="6">
    <source>
        <dbReference type="ARBA" id="ARBA00023136"/>
    </source>
</evidence>
<keyword evidence="8 10" id="KW-0496">Mitochondrion</keyword>
<dbReference type="Pfam" id="PF00146">
    <property type="entry name" value="NADHdh"/>
    <property type="match status" value="1"/>
</dbReference>
<feature type="transmembrane region" description="Helical" evidence="9">
    <location>
        <begin position="57"/>
        <end position="80"/>
    </location>
</feature>
<dbReference type="PROSITE" id="PS00668">
    <property type="entry name" value="COMPLEX1_ND1_2"/>
    <property type="match status" value="1"/>
</dbReference>